<accession>A0A834LM93</accession>
<dbReference type="AlphaFoldDB" id="A0A834LM93"/>
<name>A0A834LM93_RHOSS</name>
<reference evidence="2" key="1">
    <citation type="submission" date="2019-11" db="EMBL/GenBank/DDBJ databases">
        <authorList>
            <person name="Liu Y."/>
            <person name="Hou J."/>
            <person name="Li T.-Q."/>
            <person name="Guan C.-H."/>
            <person name="Wu X."/>
            <person name="Wu H.-Z."/>
            <person name="Ling F."/>
            <person name="Zhang R."/>
            <person name="Shi X.-G."/>
            <person name="Ren J.-P."/>
            <person name="Chen E.-F."/>
            <person name="Sun J.-M."/>
        </authorList>
    </citation>
    <scope>NUCLEOTIDE SEQUENCE</scope>
    <source>
        <strain evidence="2">Adult_tree_wgs_1</strain>
        <tissue evidence="2">Leaves</tissue>
    </source>
</reference>
<keyword evidence="3" id="KW-1185">Reference proteome</keyword>
<keyword evidence="1" id="KW-0812">Transmembrane</keyword>
<sequence>MKKGISRHLKTGTSVIGACTSALPPMPRLVIASVVSLYCIAYSMVLVLSKLSGKNLTGNIPLDLTKLSGLVELYVQNNKLFGKVPSGLLDKNLVLNCSLMVALGMFCCWEAA</sequence>
<evidence type="ECO:0000313" key="2">
    <source>
        <dbReference type="EMBL" id="KAF7142271.1"/>
    </source>
</evidence>
<keyword evidence="1" id="KW-0472">Membrane</keyword>
<dbReference type="Proteomes" id="UP000626092">
    <property type="component" value="Unassembled WGS sequence"/>
</dbReference>
<dbReference type="OrthoDB" id="544346at2759"/>
<proteinExistence type="predicted"/>
<gene>
    <name evidence="2" type="ORF">RHSIM_Rhsim05G0060000</name>
</gene>
<organism evidence="2 3">
    <name type="scientific">Rhododendron simsii</name>
    <name type="common">Sims's rhododendron</name>
    <dbReference type="NCBI Taxonomy" id="118357"/>
    <lineage>
        <taxon>Eukaryota</taxon>
        <taxon>Viridiplantae</taxon>
        <taxon>Streptophyta</taxon>
        <taxon>Embryophyta</taxon>
        <taxon>Tracheophyta</taxon>
        <taxon>Spermatophyta</taxon>
        <taxon>Magnoliopsida</taxon>
        <taxon>eudicotyledons</taxon>
        <taxon>Gunneridae</taxon>
        <taxon>Pentapetalae</taxon>
        <taxon>asterids</taxon>
        <taxon>Ericales</taxon>
        <taxon>Ericaceae</taxon>
        <taxon>Ericoideae</taxon>
        <taxon>Rhodoreae</taxon>
        <taxon>Rhododendron</taxon>
    </lineage>
</organism>
<dbReference type="Gene3D" id="3.80.10.10">
    <property type="entry name" value="Ribonuclease Inhibitor"/>
    <property type="match status" value="1"/>
</dbReference>
<dbReference type="SUPFAM" id="SSF52058">
    <property type="entry name" value="L domain-like"/>
    <property type="match status" value="1"/>
</dbReference>
<dbReference type="EMBL" id="WJXA01000005">
    <property type="protein sequence ID" value="KAF7142271.1"/>
    <property type="molecule type" value="Genomic_DNA"/>
</dbReference>
<dbReference type="InterPro" id="IPR032675">
    <property type="entry name" value="LRR_dom_sf"/>
</dbReference>
<evidence type="ECO:0000256" key="1">
    <source>
        <dbReference type="SAM" id="Phobius"/>
    </source>
</evidence>
<keyword evidence="1" id="KW-1133">Transmembrane helix</keyword>
<feature type="transmembrane region" description="Helical" evidence="1">
    <location>
        <begin position="29"/>
        <end position="48"/>
    </location>
</feature>
<evidence type="ECO:0000313" key="3">
    <source>
        <dbReference type="Proteomes" id="UP000626092"/>
    </source>
</evidence>
<comment type="caution">
    <text evidence="2">The sequence shown here is derived from an EMBL/GenBank/DDBJ whole genome shotgun (WGS) entry which is preliminary data.</text>
</comment>
<protein>
    <submittedName>
        <fullName evidence="2">Uncharacterized protein</fullName>
    </submittedName>
</protein>